<evidence type="ECO:0000313" key="13">
    <source>
        <dbReference type="EMBL" id="SBV91706.1"/>
    </source>
</evidence>
<dbReference type="GO" id="GO:0005829">
    <property type="term" value="C:cytosol"/>
    <property type="evidence" value="ECO:0007669"/>
    <property type="project" value="TreeGrafter"/>
</dbReference>
<dbReference type="AlphaFoldDB" id="A0A212IWX7"/>
<evidence type="ECO:0000256" key="3">
    <source>
        <dbReference type="ARBA" id="ARBA00022723"/>
    </source>
</evidence>
<dbReference type="Pfam" id="PF00596">
    <property type="entry name" value="Aldolase_II"/>
    <property type="match status" value="1"/>
</dbReference>
<name>A0A212IWX7_9DELT</name>
<evidence type="ECO:0000256" key="9">
    <source>
        <dbReference type="ARBA" id="ARBA00044803"/>
    </source>
</evidence>
<keyword evidence="6" id="KW-0119">Carbohydrate metabolism</keyword>
<evidence type="ECO:0000256" key="8">
    <source>
        <dbReference type="ARBA" id="ARBA00044772"/>
    </source>
</evidence>
<evidence type="ECO:0000256" key="5">
    <source>
        <dbReference type="ARBA" id="ARBA00023239"/>
    </source>
</evidence>
<keyword evidence="3" id="KW-0479">Metal-binding</keyword>
<protein>
    <recommendedName>
        <fullName evidence="9">3-oxo-tetronate 4-phosphate decarboxylase</fullName>
        <ecNumber evidence="8">4.1.1.104</ecNumber>
    </recommendedName>
</protein>
<dbReference type="SUPFAM" id="SSF53639">
    <property type="entry name" value="AraD/HMP-PK domain-like"/>
    <property type="match status" value="1"/>
</dbReference>
<organism evidence="13">
    <name type="scientific">uncultured delta proteobacterium</name>
    <dbReference type="NCBI Taxonomy" id="34034"/>
    <lineage>
        <taxon>Bacteria</taxon>
        <taxon>Deltaproteobacteria</taxon>
        <taxon>environmental samples</taxon>
    </lineage>
</organism>
<comment type="function">
    <text evidence="7">Catalyzes the decarboxylation of 3-oxo-tetronate 4-phosphate to dihydroxyacetone phosphate (DHAP) and CO(2).</text>
</comment>
<comment type="catalytic activity">
    <reaction evidence="11">
        <text>3-dehydro-4-O-phospho-L-erythronate + H(+) = dihydroxyacetone phosphate + CO2</text>
        <dbReference type="Rhea" id="RHEA:52404"/>
        <dbReference type="ChEBI" id="CHEBI:15378"/>
        <dbReference type="ChEBI" id="CHEBI:16526"/>
        <dbReference type="ChEBI" id="CHEBI:57642"/>
        <dbReference type="ChEBI" id="CHEBI:136592"/>
        <dbReference type="EC" id="4.1.1.104"/>
    </reaction>
</comment>
<comment type="catalytic activity">
    <reaction evidence="10">
        <text>3-dehydro-4-O-phospho-D-erythronate + H(+) = dihydroxyacetone phosphate + CO2</text>
        <dbReference type="Rhea" id="RHEA:52416"/>
        <dbReference type="ChEBI" id="CHEBI:15378"/>
        <dbReference type="ChEBI" id="CHEBI:16526"/>
        <dbReference type="ChEBI" id="CHEBI:57642"/>
        <dbReference type="ChEBI" id="CHEBI:136593"/>
        <dbReference type="EC" id="4.1.1.104"/>
    </reaction>
</comment>
<gene>
    <name evidence="13" type="primary">ygbL</name>
    <name evidence="13" type="ORF">KL86DPRO_10235</name>
</gene>
<evidence type="ECO:0000256" key="2">
    <source>
        <dbReference type="ARBA" id="ARBA00010037"/>
    </source>
</evidence>
<feature type="domain" description="Class II aldolase/adducin N-terminal" evidence="12">
    <location>
        <begin position="8"/>
        <end position="187"/>
    </location>
</feature>
<reference evidence="13" key="1">
    <citation type="submission" date="2016-04" db="EMBL/GenBank/DDBJ databases">
        <authorList>
            <person name="Evans L.H."/>
            <person name="Alamgir A."/>
            <person name="Owens N."/>
            <person name="Weber N.D."/>
            <person name="Virtaneva K."/>
            <person name="Barbian K."/>
            <person name="Babar A."/>
            <person name="Rosenke K."/>
        </authorList>
    </citation>
    <scope>NUCLEOTIDE SEQUENCE</scope>
    <source>
        <strain evidence="13">86</strain>
    </source>
</reference>
<comment type="cofactor">
    <cofactor evidence="1">
        <name>Zn(2+)</name>
        <dbReference type="ChEBI" id="CHEBI:29105"/>
    </cofactor>
</comment>
<dbReference type="FunFam" id="3.40.225.10:FF:000008">
    <property type="entry name" value="Sugar aldolase"/>
    <property type="match status" value="1"/>
</dbReference>
<evidence type="ECO:0000256" key="6">
    <source>
        <dbReference type="ARBA" id="ARBA00023277"/>
    </source>
</evidence>
<dbReference type="EMBL" id="FLUQ01000001">
    <property type="protein sequence ID" value="SBV91706.1"/>
    <property type="molecule type" value="Genomic_DNA"/>
</dbReference>
<dbReference type="SMART" id="SM01007">
    <property type="entry name" value="Aldolase_II"/>
    <property type="match status" value="1"/>
</dbReference>
<dbReference type="GO" id="GO:0046872">
    <property type="term" value="F:metal ion binding"/>
    <property type="evidence" value="ECO:0007669"/>
    <property type="project" value="UniProtKB-KW"/>
</dbReference>
<evidence type="ECO:0000256" key="4">
    <source>
        <dbReference type="ARBA" id="ARBA00022833"/>
    </source>
</evidence>
<proteinExistence type="inferred from homology"/>
<sequence>MTELEYCTQLVELGASLFARGYSVGGAGNISLLLPGGRVMATPTSSCLGRLSFRDMAVTDMDGNRLGGSEPTKELPLHLAVYKAKPGCKAVVHLHSTYAAALSCLDGLDPENALRPFTPYYVMRIGRLPVVPYYKPGAAELGVAAAKIAEDANAFLLANHGSVVCGTSLIEAVNSAEELEETAKLYFLLLSSGKSIRYLSEKDIAGLAPAKAVQT</sequence>
<evidence type="ECO:0000256" key="1">
    <source>
        <dbReference type="ARBA" id="ARBA00001947"/>
    </source>
</evidence>
<dbReference type="NCBIfam" id="NF043034">
    <property type="entry name" value="OxoTetrPhDc"/>
    <property type="match status" value="1"/>
</dbReference>
<dbReference type="GO" id="GO:0019323">
    <property type="term" value="P:pentose catabolic process"/>
    <property type="evidence" value="ECO:0007669"/>
    <property type="project" value="InterPro"/>
</dbReference>
<evidence type="ECO:0000256" key="10">
    <source>
        <dbReference type="ARBA" id="ARBA00047520"/>
    </source>
</evidence>
<comment type="similarity">
    <text evidence="2">Belongs to the aldolase class II family. AraD/FucA subfamily.</text>
</comment>
<dbReference type="InterPro" id="IPR050197">
    <property type="entry name" value="Aldolase_class_II_sugar_metab"/>
</dbReference>
<keyword evidence="5" id="KW-0456">Lyase</keyword>
<dbReference type="PANTHER" id="PTHR22789:SF0">
    <property type="entry name" value="3-OXO-TETRONATE 4-PHOSPHATE DECARBOXYLASE-RELATED"/>
    <property type="match status" value="1"/>
</dbReference>
<dbReference type="InterPro" id="IPR001303">
    <property type="entry name" value="Aldolase_II/adducin_N"/>
</dbReference>
<dbReference type="GO" id="GO:0016832">
    <property type="term" value="F:aldehyde-lyase activity"/>
    <property type="evidence" value="ECO:0007669"/>
    <property type="project" value="InterPro"/>
</dbReference>
<evidence type="ECO:0000256" key="11">
    <source>
        <dbReference type="ARBA" id="ARBA00048603"/>
    </source>
</evidence>
<dbReference type="InterPro" id="IPR036409">
    <property type="entry name" value="Aldolase_II/adducin_N_sf"/>
</dbReference>
<dbReference type="Gene3D" id="3.40.225.10">
    <property type="entry name" value="Class II aldolase/adducin N-terminal domain"/>
    <property type="match status" value="1"/>
</dbReference>
<dbReference type="InterPro" id="IPR050013">
    <property type="entry name" value="OtnC"/>
</dbReference>
<keyword evidence="4" id="KW-0862">Zinc</keyword>
<dbReference type="PANTHER" id="PTHR22789">
    <property type="entry name" value="FUCULOSE PHOSPHATE ALDOLASE"/>
    <property type="match status" value="1"/>
</dbReference>
<evidence type="ECO:0000259" key="12">
    <source>
        <dbReference type="SMART" id="SM01007"/>
    </source>
</evidence>
<dbReference type="NCBIfam" id="NF006000">
    <property type="entry name" value="PRK08130.1"/>
    <property type="match status" value="1"/>
</dbReference>
<dbReference type="EC" id="4.1.1.104" evidence="8"/>
<evidence type="ECO:0000256" key="7">
    <source>
        <dbReference type="ARBA" id="ARBA00044745"/>
    </source>
</evidence>
<accession>A0A212IWX7</accession>